<accession>A0A0A5HWR8</accession>
<comment type="caution">
    <text evidence="2">The sequence shown here is derived from an EMBL/GenBank/DDBJ whole genome shotgun (WGS) entry which is preliminary data.</text>
</comment>
<dbReference type="OrthoDB" id="9797344at2"/>
<evidence type="ECO:0000313" key="2">
    <source>
        <dbReference type="EMBL" id="KGY09987.1"/>
    </source>
</evidence>
<dbReference type="SUPFAM" id="SSF109604">
    <property type="entry name" value="HD-domain/PDEase-like"/>
    <property type="match status" value="1"/>
</dbReference>
<dbReference type="Pfam" id="PF01966">
    <property type="entry name" value="HD"/>
    <property type="match status" value="1"/>
</dbReference>
<sequence>MATIEHFEPQLFAFISQEMLQDPAHDLSHVARVVKTARALCAQEGANIDIVLPAAYLHDCFTFPKNHPDRAKSSLMAADKATQFLNRIDYPEQCLGEIHHAICAHSYSANITPTTLEAQIVQDADRLDALGAVGIARCLQVSASFGSSLYHVDDPFCHQRELDDKRYTVDHFYNKLFKLEAMMNTPAAKQEAKRRTDYMKGFLEQLKGEIAP</sequence>
<dbReference type="InterPro" id="IPR006674">
    <property type="entry name" value="HD_domain"/>
</dbReference>
<keyword evidence="2" id="KW-0378">Hydrolase</keyword>
<dbReference type="GO" id="GO:0016787">
    <property type="term" value="F:hydrolase activity"/>
    <property type="evidence" value="ECO:0007669"/>
    <property type="project" value="UniProtKB-KW"/>
</dbReference>
<evidence type="ECO:0000313" key="3">
    <source>
        <dbReference type="Proteomes" id="UP000030451"/>
    </source>
</evidence>
<dbReference type="STRING" id="379097.SE23_07040"/>
<dbReference type="Proteomes" id="UP000030451">
    <property type="component" value="Unassembled WGS sequence"/>
</dbReference>
<dbReference type="RefSeq" id="WP_038188036.1">
    <property type="nucleotide sequence ID" value="NZ_JRWP01000004.1"/>
</dbReference>
<gene>
    <name evidence="2" type="ORF">NM06_03470</name>
</gene>
<dbReference type="EMBL" id="JRWP01000004">
    <property type="protein sequence ID" value="KGY09987.1"/>
    <property type="molecule type" value="Genomic_DNA"/>
</dbReference>
<organism evidence="2 3">
    <name type="scientific">Photobacterium sp. (strain ATCC 43367)</name>
    <dbReference type="NCBI Taxonomy" id="379097"/>
    <lineage>
        <taxon>Bacteria</taxon>
        <taxon>Pseudomonadati</taxon>
        <taxon>Pseudomonadota</taxon>
        <taxon>Gammaproteobacteria</taxon>
        <taxon>Vibrionales</taxon>
        <taxon>Vibrionaceae</taxon>
        <taxon>Vibrio</taxon>
        <taxon>Vibrio oreintalis group</taxon>
    </lineage>
</organism>
<proteinExistence type="predicted"/>
<protein>
    <submittedName>
        <fullName evidence="2">Phosphohydrolase</fullName>
    </submittedName>
</protein>
<dbReference type="CDD" id="cd00077">
    <property type="entry name" value="HDc"/>
    <property type="match status" value="1"/>
</dbReference>
<reference evidence="2 3" key="1">
    <citation type="submission" date="2014-10" db="EMBL/GenBank/DDBJ databases">
        <title>Genome sequencing of Vibrio sinaloensis T08.</title>
        <authorList>
            <person name="Chan K.-G."/>
            <person name="Mohamad N.I."/>
        </authorList>
    </citation>
    <scope>NUCLEOTIDE SEQUENCE [LARGE SCALE GENOMIC DNA]</scope>
    <source>
        <strain evidence="2 3">T08</strain>
    </source>
</reference>
<feature type="domain" description="HD" evidence="1">
    <location>
        <begin position="26"/>
        <end position="130"/>
    </location>
</feature>
<name>A0A0A5HWR8_PHOS4</name>
<dbReference type="PANTHER" id="PTHR33594">
    <property type="entry name" value="SUPERFAMILY HYDROLASE, PUTATIVE (AFU_ORTHOLOGUE AFUA_1G03035)-RELATED"/>
    <property type="match status" value="1"/>
</dbReference>
<dbReference type="InterPro" id="IPR003607">
    <property type="entry name" value="HD/PDEase_dom"/>
</dbReference>
<evidence type="ECO:0000259" key="1">
    <source>
        <dbReference type="PROSITE" id="PS51831"/>
    </source>
</evidence>
<dbReference type="PANTHER" id="PTHR33594:SF1">
    <property type="entry name" value="HD_PDEASE DOMAIN-CONTAINING PROTEIN"/>
    <property type="match status" value="1"/>
</dbReference>
<dbReference type="AlphaFoldDB" id="A0A0A5HWR8"/>
<dbReference type="SMART" id="SM00471">
    <property type="entry name" value="HDc"/>
    <property type="match status" value="1"/>
</dbReference>
<dbReference type="Gene3D" id="1.10.3210.50">
    <property type="match status" value="1"/>
</dbReference>
<dbReference type="PROSITE" id="PS51831">
    <property type="entry name" value="HD"/>
    <property type="match status" value="1"/>
</dbReference>